<dbReference type="FunFam" id="1.10.30.10:FF:000003">
    <property type="entry name" value="Putative transcription factor SOX-6"/>
    <property type="match status" value="1"/>
</dbReference>
<accession>A0A7R9QJX2</accession>
<feature type="DNA-binding region" description="HMG box" evidence="5">
    <location>
        <begin position="84"/>
        <end position="152"/>
    </location>
</feature>
<dbReference type="Pfam" id="PF00505">
    <property type="entry name" value="HMG_box"/>
    <property type="match status" value="1"/>
</dbReference>
<dbReference type="Gene3D" id="1.10.30.10">
    <property type="entry name" value="High mobility group box domain"/>
    <property type="match status" value="1"/>
</dbReference>
<dbReference type="SUPFAM" id="SSF47095">
    <property type="entry name" value="HMG-box"/>
    <property type="match status" value="1"/>
</dbReference>
<dbReference type="InterPro" id="IPR051356">
    <property type="entry name" value="SOX/SOX-like_TF"/>
</dbReference>
<dbReference type="GO" id="GO:0045165">
    <property type="term" value="P:cell fate commitment"/>
    <property type="evidence" value="ECO:0007669"/>
    <property type="project" value="TreeGrafter"/>
</dbReference>
<dbReference type="PANTHER" id="PTHR45789:SF2">
    <property type="entry name" value="FI18025P1"/>
    <property type="match status" value="1"/>
</dbReference>
<evidence type="ECO:0000256" key="2">
    <source>
        <dbReference type="ARBA" id="ARBA00023125"/>
    </source>
</evidence>
<feature type="compositionally biased region" description="Basic and acidic residues" evidence="6">
    <location>
        <begin position="1"/>
        <end position="11"/>
    </location>
</feature>
<keyword evidence="4 5" id="KW-0539">Nucleus</keyword>
<keyword evidence="1" id="KW-0805">Transcription regulation</keyword>
<feature type="domain" description="HMG box" evidence="7">
    <location>
        <begin position="84"/>
        <end position="152"/>
    </location>
</feature>
<proteinExistence type="predicted"/>
<reference evidence="8" key="1">
    <citation type="submission" date="2020-11" db="EMBL/GenBank/DDBJ databases">
        <authorList>
            <person name="Tran Van P."/>
        </authorList>
    </citation>
    <scope>NUCLEOTIDE SEQUENCE</scope>
</reference>
<gene>
    <name evidence="8" type="ORF">ONB1V03_LOCUS6291</name>
</gene>
<dbReference type="InterPro" id="IPR009071">
    <property type="entry name" value="HMG_box_dom"/>
</dbReference>
<evidence type="ECO:0000256" key="6">
    <source>
        <dbReference type="SAM" id="MobiDB-lite"/>
    </source>
</evidence>
<name>A0A7R9QJX2_9ACAR</name>
<dbReference type="OrthoDB" id="6247875at2759"/>
<dbReference type="AlphaFoldDB" id="A0A7R9QJX2"/>
<evidence type="ECO:0000259" key="7">
    <source>
        <dbReference type="PROSITE" id="PS50118"/>
    </source>
</evidence>
<feature type="region of interest" description="Disordered" evidence="6">
    <location>
        <begin position="1"/>
        <end position="20"/>
    </location>
</feature>
<dbReference type="GO" id="GO:0005634">
    <property type="term" value="C:nucleus"/>
    <property type="evidence" value="ECO:0007669"/>
    <property type="project" value="UniProtKB-UniRule"/>
</dbReference>
<keyword evidence="3" id="KW-0804">Transcription</keyword>
<feature type="compositionally biased region" description="Polar residues" evidence="6">
    <location>
        <begin position="70"/>
        <end position="80"/>
    </location>
</feature>
<sequence length="195" mass="22867">MSGSSEEEKRVNGNPFSETERRVEEMICQLKALRDALRAERAPKERELCFADKPLDLSRGSRPPAPEKCSPSSTAQSQSPKAHIKRPMNAFMVWAKDERKEILRACPQMHNSNISKILGVRWKAMSARDKQPFYDEQTRLSRLHMLRHPDYRYRPRPKRTCLVDGQRLRIAEYKALMRARRQHSRFCSEERGDEQ</sequence>
<protein>
    <recommendedName>
        <fullName evidence="7">HMG box domain-containing protein</fullName>
    </recommendedName>
</protein>
<evidence type="ECO:0000256" key="3">
    <source>
        <dbReference type="ARBA" id="ARBA00023163"/>
    </source>
</evidence>
<evidence type="ECO:0000313" key="9">
    <source>
        <dbReference type="Proteomes" id="UP000728032"/>
    </source>
</evidence>
<dbReference type="SMART" id="SM00398">
    <property type="entry name" value="HMG"/>
    <property type="match status" value="1"/>
</dbReference>
<dbReference type="EMBL" id="OC917601">
    <property type="protein sequence ID" value="CAD7647516.1"/>
    <property type="molecule type" value="Genomic_DNA"/>
</dbReference>
<organism evidence="8">
    <name type="scientific">Oppiella nova</name>
    <dbReference type="NCBI Taxonomy" id="334625"/>
    <lineage>
        <taxon>Eukaryota</taxon>
        <taxon>Metazoa</taxon>
        <taxon>Ecdysozoa</taxon>
        <taxon>Arthropoda</taxon>
        <taxon>Chelicerata</taxon>
        <taxon>Arachnida</taxon>
        <taxon>Acari</taxon>
        <taxon>Acariformes</taxon>
        <taxon>Sarcoptiformes</taxon>
        <taxon>Oribatida</taxon>
        <taxon>Brachypylina</taxon>
        <taxon>Oppioidea</taxon>
        <taxon>Oppiidae</taxon>
        <taxon>Oppiella</taxon>
    </lineage>
</organism>
<keyword evidence="2 5" id="KW-0238">DNA-binding</keyword>
<evidence type="ECO:0000256" key="1">
    <source>
        <dbReference type="ARBA" id="ARBA00023015"/>
    </source>
</evidence>
<dbReference type="PROSITE" id="PS50118">
    <property type="entry name" value="HMG_BOX_2"/>
    <property type="match status" value="1"/>
</dbReference>
<dbReference type="GO" id="GO:0000981">
    <property type="term" value="F:DNA-binding transcription factor activity, RNA polymerase II-specific"/>
    <property type="evidence" value="ECO:0007669"/>
    <property type="project" value="TreeGrafter"/>
</dbReference>
<dbReference type="Proteomes" id="UP000728032">
    <property type="component" value="Unassembled WGS sequence"/>
</dbReference>
<evidence type="ECO:0000256" key="4">
    <source>
        <dbReference type="ARBA" id="ARBA00023242"/>
    </source>
</evidence>
<dbReference type="EMBL" id="CAJPVJ010002776">
    <property type="protein sequence ID" value="CAG2166776.1"/>
    <property type="molecule type" value="Genomic_DNA"/>
</dbReference>
<dbReference type="InterPro" id="IPR036910">
    <property type="entry name" value="HMG_box_dom_sf"/>
</dbReference>
<evidence type="ECO:0000313" key="8">
    <source>
        <dbReference type="EMBL" id="CAD7647516.1"/>
    </source>
</evidence>
<keyword evidence="9" id="KW-1185">Reference proteome</keyword>
<feature type="region of interest" description="Disordered" evidence="6">
    <location>
        <begin position="48"/>
        <end position="83"/>
    </location>
</feature>
<dbReference type="PANTHER" id="PTHR45789">
    <property type="entry name" value="FI18025P1"/>
    <property type="match status" value="1"/>
</dbReference>
<evidence type="ECO:0000256" key="5">
    <source>
        <dbReference type="PROSITE-ProRule" id="PRU00267"/>
    </source>
</evidence>
<dbReference type="GO" id="GO:0000978">
    <property type="term" value="F:RNA polymerase II cis-regulatory region sequence-specific DNA binding"/>
    <property type="evidence" value="ECO:0007669"/>
    <property type="project" value="TreeGrafter"/>
</dbReference>